<feature type="chain" id="PRO_5040285831" evidence="16">
    <location>
        <begin position="23"/>
        <end position="889"/>
    </location>
</feature>
<evidence type="ECO:0000256" key="14">
    <source>
        <dbReference type="ARBA" id="ARBA00034100"/>
    </source>
</evidence>
<gene>
    <name evidence="19" type="ORF">PHAECO_LOCUS11369</name>
</gene>
<dbReference type="SUPFAM" id="SSF53822">
    <property type="entry name" value="Periplasmic binding protein-like I"/>
    <property type="match status" value="1"/>
</dbReference>
<evidence type="ECO:0000256" key="4">
    <source>
        <dbReference type="ARBA" id="ARBA00022692"/>
    </source>
</evidence>
<organism evidence="19 20">
    <name type="scientific">Phaedon cochleariae</name>
    <name type="common">Mustard beetle</name>
    <dbReference type="NCBI Taxonomy" id="80249"/>
    <lineage>
        <taxon>Eukaryota</taxon>
        <taxon>Metazoa</taxon>
        <taxon>Ecdysozoa</taxon>
        <taxon>Arthropoda</taxon>
        <taxon>Hexapoda</taxon>
        <taxon>Insecta</taxon>
        <taxon>Pterygota</taxon>
        <taxon>Neoptera</taxon>
        <taxon>Endopterygota</taxon>
        <taxon>Coleoptera</taxon>
        <taxon>Polyphaga</taxon>
        <taxon>Cucujiformia</taxon>
        <taxon>Chrysomeloidea</taxon>
        <taxon>Chrysomelidae</taxon>
        <taxon>Chrysomelinae</taxon>
        <taxon>Chrysomelini</taxon>
        <taxon>Phaedon</taxon>
    </lineage>
</organism>
<evidence type="ECO:0000256" key="2">
    <source>
        <dbReference type="ARBA" id="ARBA00008685"/>
    </source>
</evidence>
<keyword evidence="7" id="KW-0406">Ion transport</keyword>
<evidence type="ECO:0000256" key="12">
    <source>
        <dbReference type="ARBA" id="ARBA00023286"/>
    </source>
</evidence>
<evidence type="ECO:0000256" key="13">
    <source>
        <dbReference type="ARBA" id="ARBA00023303"/>
    </source>
</evidence>
<evidence type="ECO:0000256" key="1">
    <source>
        <dbReference type="ARBA" id="ARBA00004141"/>
    </source>
</evidence>
<reference evidence="19" key="1">
    <citation type="submission" date="2022-01" db="EMBL/GenBank/DDBJ databases">
        <authorList>
            <person name="King R."/>
        </authorList>
    </citation>
    <scope>NUCLEOTIDE SEQUENCE</scope>
</reference>
<evidence type="ECO:0000256" key="9">
    <source>
        <dbReference type="ARBA" id="ARBA00023170"/>
    </source>
</evidence>
<evidence type="ECO:0000259" key="18">
    <source>
        <dbReference type="SMART" id="SM00918"/>
    </source>
</evidence>
<dbReference type="PANTHER" id="PTHR18966">
    <property type="entry name" value="IONOTROPIC GLUTAMATE RECEPTOR"/>
    <property type="match status" value="1"/>
</dbReference>
<keyword evidence="3" id="KW-0813">Transport</keyword>
<dbReference type="FunFam" id="3.40.190.10:FF:000178">
    <property type="entry name" value="Glutamate receptor subunit"/>
    <property type="match status" value="1"/>
</dbReference>
<dbReference type="Pfam" id="PF00060">
    <property type="entry name" value="Lig_chan"/>
    <property type="match status" value="1"/>
</dbReference>
<evidence type="ECO:0000256" key="10">
    <source>
        <dbReference type="ARBA" id="ARBA00023180"/>
    </source>
</evidence>
<dbReference type="EMBL" id="OU896713">
    <property type="protein sequence ID" value="CAH1176210.1"/>
    <property type="molecule type" value="Genomic_DNA"/>
</dbReference>
<feature type="transmembrane region" description="Helical" evidence="15">
    <location>
        <begin position="547"/>
        <end position="566"/>
    </location>
</feature>
<keyword evidence="9" id="KW-0675">Receptor</keyword>
<dbReference type="SMART" id="SM00079">
    <property type="entry name" value="PBPe"/>
    <property type="match status" value="1"/>
</dbReference>
<keyword evidence="4 15" id="KW-0812">Transmembrane</keyword>
<keyword evidence="16" id="KW-0732">Signal</keyword>
<evidence type="ECO:0000256" key="7">
    <source>
        <dbReference type="ARBA" id="ARBA00023065"/>
    </source>
</evidence>
<evidence type="ECO:0000256" key="8">
    <source>
        <dbReference type="ARBA" id="ARBA00023136"/>
    </source>
</evidence>
<keyword evidence="20" id="KW-1185">Reference proteome</keyword>
<evidence type="ECO:0000256" key="5">
    <source>
        <dbReference type="ARBA" id="ARBA00022989"/>
    </source>
</evidence>
<dbReference type="InterPro" id="IPR028082">
    <property type="entry name" value="Peripla_BP_I"/>
</dbReference>
<evidence type="ECO:0000256" key="15">
    <source>
        <dbReference type="SAM" id="Phobius"/>
    </source>
</evidence>
<dbReference type="SMART" id="SM00918">
    <property type="entry name" value="Lig_chan-Glu_bd"/>
    <property type="match status" value="1"/>
</dbReference>
<evidence type="ECO:0000256" key="11">
    <source>
        <dbReference type="ARBA" id="ARBA00023257"/>
    </source>
</evidence>
<dbReference type="Gene3D" id="3.40.190.10">
    <property type="entry name" value="Periplasmic binding protein-like II"/>
    <property type="match status" value="4"/>
</dbReference>
<dbReference type="InterPro" id="IPR001828">
    <property type="entry name" value="ANF_lig-bd_rcpt"/>
</dbReference>
<evidence type="ECO:0000313" key="19">
    <source>
        <dbReference type="EMBL" id="CAH1176210.1"/>
    </source>
</evidence>
<dbReference type="Proteomes" id="UP001153737">
    <property type="component" value="Chromosome 7"/>
</dbReference>
<feature type="transmembrane region" description="Helical" evidence="15">
    <location>
        <begin position="614"/>
        <end position="637"/>
    </location>
</feature>
<dbReference type="Gene3D" id="3.40.50.2300">
    <property type="match status" value="2"/>
</dbReference>
<dbReference type="InterPro" id="IPR019594">
    <property type="entry name" value="Glu/Gly-bd"/>
</dbReference>
<dbReference type="GO" id="GO:0015276">
    <property type="term" value="F:ligand-gated monoatomic ion channel activity"/>
    <property type="evidence" value="ECO:0007669"/>
    <property type="project" value="InterPro"/>
</dbReference>
<dbReference type="SUPFAM" id="SSF53850">
    <property type="entry name" value="Periplasmic binding protein-like II"/>
    <property type="match status" value="1"/>
</dbReference>
<dbReference type="GO" id="GO:0045211">
    <property type="term" value="C:postsynaptic membrane"/>
    <property type="evidence" value="ECO:0007669"/>
    <property type="project" value="UniProtKB-SubCell"/>
</dbReference>
<comment type="similarity">
    <text evidence="2">Belongs to the glutamate-gated ion channel (TC 1.A.10.1) family.</text>
</comment>
<dbReference type="CDD" id="cd13714">
    <property type="entry name" value="PBP2_iGluR_Kainate"/>
    <property type="match status" value="1"/>
</dbReference>
<proteinExistence type="inferred from homology"/>
<accession>A0A9P0DMT7</accession>
<feature type="signal peptide" evidence="16">
    <location>
        <begin position="1"/>
        <end position="22"/>
    </location>
</feature>
<keyword evidence="10" id="KW-0325">Glycoprotein</keyword>
<dbReference type="Pfam" id="PF10613">
    <property type="entry name" value="Lig_chan-Glu_bd"/>
    <property type="match status" value="1"/>
</dbReference>
<evidence type="ECO:0000313" key="20">
    <source>
        <dbReference type="Proteomes" id="UP001153737"/>
    </source>
</evidence>
<reference evidence="19" key="2">
    <citation type="submission" date="2022-10" db="EMBL/GenBank/DDBJ databases">
        <authorList>
            <consortium name="ENA_rothamsted_submissions"/>
            <consortium name="culmorum"/>
            <person name="King R."/>
        </authorList>
    </citation>
    <scope>NUCLEOTIDE SEQUENCE</scope>
</reference>
<keyword evidence="12" id="KW-1071">Ligand-gated ion channel</keyword>
<feature type="domain" description="Ionotropic glutamate receptor L-glutamate and glycine-binding" evidence="18">
    <location>
        <begin position="427"/>
        <end position="492"/>
    </location>
</feature>
<dbReference type="AlphaFoldDB" id="A0A9P0DMT7"/>
<evidence type="ECO:0000256" key="3">
    <source>
        <dbReference type="ARBA" id="ARBA00022448"/>
    </source>
</evidence>
<dbReference type="InterPro" id="IPR001320">
    <property type="entry name" value="Iontro_rcpt_C"/>
</dbReference>
<keyword evidence="11" id="KW-0628">Postsynaptic cell membrane</keyword>
<evidence type="ECO:0000259" key="17">
    <source>
        <dbReference type="SMART" id="SM00079"/>
    </source>
</evidence>
<keyword evidence="13" id="KW-0407">Ion channel</keyword>
<dbReference type="Pfam" id="PF01094">
    <property type="entry name" value="ANF_receptor"/>
    <property type="match status" value="1"/>
</dbReference>
<feature type="transmembrane region" description="Helical" evidence="15">
    <location>
        <begin position="811"/>
        <end position="833"/>
    </location>
</feature>
<dbReference type="OrthoDB" id="5984008at2759"/>
<comment type="subcellular location">
    <subcellularLocation>
        <location evidence="1">Membrane</location>
        <topology evidence="1">Multi-pass membrane protein</topology>
    </subcellularLocation>
    <subcellularLocation>
        <location evidence="14">Postsynaptic cell membrane</location>
    </subcellularLocation>
</comment>
<protein>
    <submittedName>
        <fullName evidence="19">Uncharacterized protein</fullName>
    </submittedName>
</protein>
<feature type="domain" description="Ionotropic glutamate receptor C-terminal" evidence="17">
    <location>
        <begin position="417"/>
        <end position="786"/>
    </location>
</feature>
<dbReference type="InterPro" id="IPR015683">
    <property type="entry name" value="Ionotropic_Glu_rcpt"/>
</dbReference>
<keyword evidence="5 15" id="KW-1133">Transmembrane helix</keyword>
<keyword evidence="8 15" id="KW-0472">Membrane</keyword>
<keyword evidence="6" id="KW-0770">Synapse</keyword>
<sequence>MFLKIFFTELVFLCATTSGVIQLKIAGVFDSFQLHQSAFVFSNELKDIDKGSSDLQLSPVVNINIFPDDPFSALQGTCSFLRQGVVGIFGPQSSSNIDIIQSIAGRKEIPQILTRWVNPSQMGPDTINFYPSPRKLASAFVDIIRKLEWRSFTILFTNFENLMKITDFIKQAEDDGCIVYLENIDPDHSGNYRQILREVMNNGQTNFILDCPIQELVEALAQIQQVGMLTKDYNYILSNLDAHTKSNSGEMDIFMHSEATIRGVHLVNPQGEQSMRVSKELCYLYKITFNDECSTLPNHTREMDFETASIIDAVHVFKDALHSAGVTKGQFMDCNDTETWEHGATVINILESGSYRGLTGTIEFGDDGFRSTFELTIYKLQGNLTEIGTWNTVSGLDMDLEMKSELVEGEEDLTDKTLIVMITLTEPYAMLVESPDRLIGNEKYEGFAIDLIDEIAKYIGFQFVLVVRSDNNHGVFNPQSGKWTGMIGDIIEGKADLAISDLSITKDRVDPVEFTQPFMNTGIGILFHKPTEFPVFFHFAQPFSKQVWIALGLSYLAVTLTLFIIGRLTHSEWEPRGSQINGQILENQLTLCNSMWIAAGSIFRQNTGVRLNSVPANIVSICWRAVCFIILAMFIAYSASVDIYIEKEVLFNDVNDLVVNAENHNIKFGALKGGATQSFFKNSKSPVYEEISNYMDEHPEDLSVSTREGIERAENEHYAFFMESATIDYTIKRHCKLASYGGLLDSKGFGIAVRKGSPLLTPLNRAILKLHTSGDIMRIKQKWWEEKNIEEACEDTADQEPTEKDLVHLQGLFWITIVGTIFSLFCAIVEFIVHVRSLSKKSNQPFGSTFCRELKGSFRSRRIADHNNSELHVKSEDERNTTTESVELI</sequence>
<evidence type="ECO:0000256" key="16">
    <source>
        <dbReference type="SAM" id="SignalP"/>
    </source>
</evidence>
<evidence type="ECO:0000256" key="6">
    <source>
        <dbReference type="ARBA" id="ARBA00023018"/>
    </source>
</evidence>
<name>A0A9P0DMT7_PHACE</name>